<dbReference type="Proteomes" id="UP001216674">
    <property type="component" value="Unassembled WGS sequence"/>
</dbReference>
<dbReference type="InterPro" id="IPR039420">
    <property type="entry name" value="WalR-like"/>
</dbReference>
<sequence>MPIRVLLADDHSTSLARMRRVLALMDNVEIVDVPRRSTELMELLGRNRIDVLLCAFHLAGRQPGDGIALLDRLHGVCPHVRVVFITTFCSPLVLRAMIVSGAHGLLMRGDSDLDIASAVQAVARGRLYIAASVRRLMSYSRAVDEQIDAFASDCISPRETEVLRRYTRGMTVGEIATALGRSVKTVSTQRIAGMKKLGLANDRELYEYALAFRFLPANEDIAVMEEADSRQG</sequence>
<name>A0ABT6AYD7_9BURK</name>
<keyword evidence="1" id="KW-0238">DNA-binding</keyword>
<gene>
    <name evidence="5" type="ORF">P3W85_31155</name>
</gene>
<dbReference type="InterPro" id="IPR011006">
    <property type="entry name" value="CheY-like_superfamily"/>
</dbReference>
<dbReference type="CDD" id="cd06170">
    <property type="entry name" value="LuxR_C_like"/>
    <property type="match status" value="1"/>
</dbReference>
<dbReference type="SMART" id="SM00421">
    <property type="entry name" value="HTH_LUXR"/>
    <property type="match status" value="1"/>
</dbReference>
<evidence type="ECO:0000313" key="5">
    <source>
        <dbReference type="EMBL" id="MDF3837373.1"/>
    </source>
</evidence>
<dbReference type="SUPFAM" id="SSF52172">
    <property type="entry name" value="CheY-like"/>
    <property type="match status" value="1"/>
</dbReference>
<dbReference type="SUPFAM" id="SSF46894">
    <property type="entry name" value="C-terminal effector domain of the bipartite response regulators"/>
    <property type="match status" value="1"/>
</dbReference>
<keyword evidence="6" id="KW-1185">Reference proteome</keyword>
<dbReference type="InterPro" id="IPR000792">
    <property type="entry name" value="Tscrpt_reg_LuxR_C"/>
</dbReference>
<dbReference type="Gene3D" id="3.40.50.2300">
    <property type="match status" value="1"/>
</dbReference>
<protein>
    <submittedName>
        <fullName evidence="5">Response regulator transcription factor</fullName>
    </submittedName>
</protein>
<proteinExistence type="predicted"/>
<dbReference type="EMBL" id="JARJLM010000504">
    <property type="protein sequence ID" value="MDF3837373.1"/>
    <property type="molecule type" value="Genomic_DNA"/>
</dbReference>
<dbReference type="Pfam" id="PF00072">
    <property type="entry name" value="Response_reg"/>
    <property type="match status" value="1"/>
</dbReference>
<dbReference type="PANTHER" id="PTHR43214:SF17">
    <property type="entry name" value="TRANSCRIPTIONAL REGULATORY PROTEIN RCSB"/>
    <property type="match status" value="1"/>
</dbReference>
<evidence type="ECO:0000259" key="4">
    <source>
        <dbReference type="PROSITE" id="PS50110"/>
    </source>
</evidence>
<comment type="caution">
    <text evidence="2">Lacks conserved residue(s) required for the propagation of feature annotation.</text>
</comment>
<dbReference type="InterPro" id="IPR016032">
    <property type="entry name" value="Sig_transdc_resp-reg_C-effctor"/>
</dbReference>
<dbReference type="RefSeq" id="WP_276267593.1">
    <property type="nucleotide sequence ID" value="NZ_JARJLM010000504.1"/>
</dbReference>
<evidence type="ECO:0000256" key="2">
    <source>
        <dbReference type="PROSITE-ProRule" id="PRU00169"/>
    </source>
</evidence>
<dbReference type="Gene3D" id="1.10.10.10">
    <property type="entry name" value="Winged helix-like DNA-binding domain superfamily/Winged helix DNA-binding domain"/>
    <property type="match status" value="1"/>
</dbReference>
<accession>A0ABT6AYD7</accession>
<dbReference type="InterPro" id="IPR001789">
    <property type="entry name" value="Sig_transdc_resp-reg_receiver"/>
</dbReference>
<evidence type="ECO:0000259" key="3">
    <source>
        <dbReference type="PROSITE" id="PS50043"/>
    </source>
</evidence>
<dbReference type="PROSITE" id="PS50110">
    <property type="entry name" value="RESPONSE_REGULATORY"/>
    <property type="match status" value="1"/>
</dbReference>
<feature type="domain" description="HTH luxR-type" evidence="3">
    <location>
        <begin position="148"/>
        <end position="213"/>
    </location>
</feature>
<organism evidence="5 6">
    <name type="scientific">Cupriavidus basilensis</name>
    <dbReference type="NCBI Taxonomy" id="68895"/>
    <lineage>
        <taxon>Bacteria</taxon>
        <taxon>Pseudomonadati</taxon>
        <taxon>Pseudomonadota</taxon>
        <taxon>Betaproteobacteria</taxon>
        <taxon>Burkholderiales</taxon>
        <taxon>Burkholderiaceae</taxon>
        <taxon>Cupriavidus</taxon>
    </lineage>
</organism>
<dbReference type="PRINTS" id="PR00038">
    <property type="entry name" value="HTHLUXR"/>
</dbReference>
<dbReference type="PANTHER" id="PTHR43214">
    <property type="entry name" value="TWO-COMPONENT RESPONSE REGULATOR"/>
    <property type="match status" value="1"/>
</dbReference>
<dbReference type="Pfam" id="PF00196">
    <property type="entry name" value="GerE"/>
    <property type="match status" value="1"/>
</dbReference>
<dbReference type="PROSITE" id="PS50043">
    <property type="entry name" value="HTH_LUXR_2"/>
    <property type="match status" value="1"/>
</dbReference>
<evidence type="ECO:0000313" key="6">
    <source>
        <dbReference type="Proteomes" id="UP001216674"/>
    </source>
</evidence>
<comment type="caution">
    <text evidence="5">The sequence shown here is derived from an EMBL/GenBank/DDBJ whole genome shotgun (WGS) entry which is preliminary data.</text>
</comment>
<dbReference type="InterPro" id="IPR036388">
    <property type="entry name" value="WH-like_DNA-bd_sf"/>
</dbReference>
<dbReference type="SMART" id="SM00448">
    <property type="entry name" value="REC"/>
    <property type="match status" value="1"/>
</dbReference>
<evidence type="ECO:0000256" key="1">
    <source>
        <dbReference type="ARBA" id="ARBA00023125"/>
    </source>
</evidence>
<reference evidence="5 6" key="1">
    <citation type="submission" date="2023-03" db="EMBL/GenBank/DDBJ databases">
        <title>Draft assemblies of triclosan tolerant bacteria isolated from returned activated sludge.</title>
        <authorList>
            <person name="Van Hamelsveld S."/>
        </authorList>
    </citation>
    <scope>NUCLEOTIDE SEQUENCE [LARGE SCALE GENOMIC DNA]</scope>
    <source>
        <strain evidence="5 6">GW210010_S58</strain>
    </source>
</reference>
<feature type="domain" description="Response regulatory" evidence="4">
    <location>
        <begin position="4"/>
        <end position="123"/>
    </location>
</feature>